<dbReference type="Proteomes" id="UP000054359">
    <property type="component" value="Unassembled WGS sequence"/>
</dbReference>
<sequence>MLSLPDRALVVKLFYKNGESTTVTLRKFRTEKGLKAEKSPISLNGIRNLVRRFEETGSLEDRQRSGRPPLRAARVHVVQSVIKDMAAETSTGSSSAREAERRTGIPEASIRRILHGMLDLYPYKIQRLHQLLPADTDARQKFATWALAQMERNPQWLLNVMWTDEAHFSLLGDVNTQNSRIWATSNPREYQSQPLHSPRVTVWCGFTASFILGPFFFEEPCPVSGVKTCTVTAARYLTLLRDHVVPALQERHALPVVTFMQDGAPPHISRDVKTFLLESFTEDRVISRGCKIQWPSRSPDLTPADFWLWGYLKSRVYRGSPTTLVELKNAIRLTVAAIDGDMLHSAVMGVVTRLTCLLSCGGGTLNRRPAESPLERLLVMEGGERPSDAPGLLSIKTGGGTERSPTVTCMVLTDLANDRRNLALCQDEFHGLVLMFTSTKATIHIGIAHEGNLQKLTQLDISVTKSGTEAKLPLHRDFIYSAIGQLKKTG</sequence>
<accession>A0A087UB19</accession>
<dbReference type="PANTHER" id="PTHR47326">
    <property type="entry name" value="TRANSPOSABLE ELEMENT TC3 TRANSPOSASE-LIKE PROTEIN"/>
    <property type="match status" value="1"/>
</dbReference>
<gene>
    <name evidence="2" type="ORF">X975_11439</name>
</gene>
<name>A0A087UB19_STEMI</name>
<dbReference type="GO" id="GO:0003676">
    <property type="term" value="F:nucleic acid binding"/>
    <property type="evidence" value="ECO:0007669"/>
    <property type="project" value="InterPro"/>
</dbReference>
<proteinExistence type="predicted"/>
<dbReference type="Gene3D" id="3.30.420.10">
    <property type="entry name" value="Ribonuclease H-like superfamily/Ribonuclease H"/>
    <property type="match status" value="1"/>
</dbReference>
<feature type="domain" description="DUF4817" evidence="1">
    <location>
        <begin position="4"/>
        <end position="60"/>
    </location>
</feature>
<dbReference type="EMBL" id="KK119061">
    <property type="protein sequence ID" value="KFM74558.1"/>
    <property type="molecule type" value="Genomic_DNA"/>
</dbReference>
<dbReference type="STRING" id="407821.A0A087UB19"/>
<evidence type="ECO:0000259" key="1">
    <source>
        <dbReference type="Pfam" id="PF16087"/>
    </source>
</evidence>
<dbReference type="AlphaFoldDB" id="A0A087UB19"/>
<dbReference type="Pfam" id="PF16087">
    <property type="entry name" value="DUF4817"/>
    <property type="match status" value="1"/>
</dbReference>
<evidence type="ECO:0000313" key="3">
    <source>
        <dbReference type="Proteomes" id="UP000054359"/>
    </source>
</evidence>
<feature type="non-terminal residue" evidence="2">
    <location>
        <position position="490"/>
    </location>
</feature>
<dbReference type="PANTHER" id="PTHR47326:SF1">
    <property type="entry name" value="HTH PSQ-TYPE DOMAIN-CONTAINING PROTEIN"/>
    <property type="match status" value="1"/>
</dbReference>
<keyword evidence="3" id="KW-1185">Reference proteome</keyword>
<organism evidence="2 3">
    <name type="scientific">Stegodyphus mimosarum</name>
    <name type="common">African social velvet spider</name>
    <dbReference type="NCBI Taxonomy" id="407821"/>
    <lineage>
        <taxon>Eukaryota</taxon>
        <taxon>Metazoa</taxon>
        <taxon>Ecdysozoa</taxon>
        <taxon>Arthropoda</taxon>
        <taxon>Chelicerata</taxon>
        <taxon>Arachnida</taxon>
        <taxon>Araneae</taxon>
        <taxon>Araneomorphae</taxon>
        <taxon>Entelegynae</taxon>
        <taxon>Eresoidea</taxon>
        <taxon>Eresidae</taxon>
        <taxon>Stegodyphus</taxon>
    </lineage>
</organism>
<dbReference type="InterPro" id="IPR036397">
    <property type="entry name" value="RNaseH_sf"/>
</dbReference>
<reference evidence="2 3" key="1">
    <citation type="submission" date="2013-11" db="EMBL/GenBank/DDBJ databases">
        <title>Genome sequencing of Stegodyphus mimosarum.</title>
        <authorList>
            <person name="Bechsgaard J."/>
        </authorList>
    </citation>
    <scope>NUCLEOTIDE SEQUENCE [LARGE SCALE GENOMIC DNA]</scope>
</reference>
<dbReference type="InterPro" id="IPR032135">
    <property type="entry name" value="DUF4817"/>
</dbReference>
<evidence type="ECO:0000313" key="2">
    <source>
        <dbReference type="EMBL" id="KFM74558.1"/>
    </source>
</evidence>
<protein>
    <recommendedName>
        <fullName evidence="1">DUF4817 domain-containing protein</fullName>
    </recommendedName>
</protein>
<dbReference type="OrthoDB" id="6432521at2759"/>